<feature type="domain" description="Cupin type-2" evidence="1">
    <location>
        <begin position="34"/>
        <end position="95"/>
    </location>
</feature>
<dbReference type="InterPro" id="IPR011051">
    <property type="entry name" value="RmlC_Cupin_sf"/>
</dbReference>
<dbReference type="OrthoDB" id="997205at2"/>
<evidence type="ECO:0000313" key="3">
    <source>
        <dbReference type="Proteomes" id="UP000249873"/>
    </source>
</evidence>
<dbReference type="Proteomes" id="UP000249873">
    <property type="component" value="Chromosome"/>
</dbReference>
<evidence type="ECO:0000313" key="2">
    <source>
        <dbReference type="EMBL" id="AWW00276.1"/>
    </source>
</evidence>
<accession>A0A2Z4GGV2</accession>
<reference evidence="2 3" key="1">
    <citation type="submission" date="2018-05" db="EMBL/GenBank/DDBJ databases">
        <title>Complete genome sequence of Arcticibacterium luteifluviistationis SM1504T, a cytophagaceae bacterium isolated from Arctic surface seawater.</title>
        <authorList>
            <person name="Li Y."/>
            <person name="Qin Q.-L."/>
        </authorList>
    </citation>
    <scope>NUCLEOTIDE SEQUENCE [LARGE SCALE GENOMIC DNA]</scope>
    <source>
        <strain evidence="2 3">SM1504</strain>
    </source>
</reference>
<dbReference type="AlphaFoldDB" id="A0A2Z4GGV2"/>
<keyword evidence="3" id="KW-1185">Reference proteome</keyword>
<dbReference type="PANTHER" id="PTHR37694">
    <property type="entry name" value="SLR8022 PROTEIN"/>
    <property type="match status" value="1"/>
</dbReference>
<dbReference type="InterPro" id="IPR014710">
    <property type="entry name" value="RmlC-like_jellyroll"/>
</dbReference>
<dbReference type="EMBL" id="CP029480">
    <property type="protein sequence ID" value="AWW00276.1"/>
    <property type="molecule type" value="Genomic_DNA"/>
</dbReference>
<dbReference type="SUPFAM" id="SSF51182">
    <property type="entry name" value="RmlC-like cupins"/>
    <property type="match status" value="1"/>
</dbReference>
<dbReference type="PANTHER" id="PTHR37694:SF1">
    <property type="entry name" value="SLR8022 PROTEIN"/>
    <property type="match status" value="1"/>
</dbReference>
<name>A0A2Z4GGV2_9BACT</name>
<gene>
    <name evidence="2" type="ORF">DJ013_19705</name>
</gene>
<dbReference type="Gene3D" id="2.60.120.10">
    <property type="entry name" value="Jelly Rolls"/>
    <property type="match status" value="1"/>
</dbReference>
<dbReference type="KEGG" id="als:DJ013_19705"/>
<dbReference type="InterPro" id="IPR013096">
    <property type="entry name" value="Cupin_2"/>
</dbReference>
<sequence length="115" mass="12956">MLLTSFQEDLIFGDKIKTKVILETSFSKEIRILLKAGQVMKQHQTKFPIVVHLLKGEIDFGVENTVHRIKEGDVLTLDANVPHDLSAIEDSVVRLTLSKSDDVARVEKVIEDSDQ</sequence>
<dbReference type="RefSeq" id="WP_111373643.1">
    <property type="nucleotide sequence ID" value="NZ_CP029480.1"/>
</dbReference>
<dbReference type="Pfam" id="PF07883">
    <property type="entry name" value="Cupin_2"/>
    <property type="match status" value="1"/>
</dbReference>
<proteinExistence type="predicted"/>
<evidence type="ECO:0000259" key="1">
    <source>
        <dbReference type="Pfam" id="PF07883"/>
    </source>
</evidence>
<organism evidence="2 3">
    <name type="scientific">Arcticibacterium luteifluviistationis</name>
    <dbReference type="NCBI Taxonomy" id="1784714"/>
    <lineage>
        <taxon>Bacteria</taxon>
        <taxon>Pseudomonadati</taxon>
        <taxon>Bacteroidota</taxon>
        <taxon>Cytophagia</taxon>
        <taxon>Cytophagales</taxon>
        <taxon>Leadbetterellaceae</taxon>
        <taxon>Arcticibacterium</taxon>
    </lineage>
</organism>
<protein>
    <submittedName>
        <fullName evidence="2">Cupin</fullName>
    </submittedName>
</protein>